<comment type="pathway">
    <text evidence="1">Cell wall biogenesis; peptidoglycan recycling.</text>
</comment>
<accession>A0ABT7LID9</accession>
<evidence type="ECO:0000313" key="3">
    <source>
        <dbReference type="Proteomes" id="UP001238603"/>
    </source>
</evidence>
<dbReference type="InterPro" id="IPR005338">
    <property type="entry name" value="Anhydro_N_Ac-Mur_kinase"/>
</dbReference>
<dbReference type="GO" id="GO:0016301">
    <property type="term" value="F:kinase activity"/>
    <property type="evidence" value="ECO:0007669"/>
    <property type="project" value="UniProtKB-KW"/>
</dbReference>
<dbReference type="Gene3D" id="3.30.420.40">
    <property type="match status" value="2"/>
</dbReference>
<comment type="pathway">
    <text evidence="1">Amino-sugar metabolism; 1,6-anhydro-N-acetylmuramate degradation.</text>
</comment>
<evidence type="ECO:0000313" key="2">
    <source>
        <dbReference type="EMBL" id="MDL5032638.1"/>
    </source>
</evidence>
<keyword evidence="1" id="KW-0119">Carbohydrate metabolism</keyword>
<dbReference type="RefSeq" id="WP_285982726.1">
    <property type="nucleotide sequence ID" value="NZ_JASVDS010000003.1"/>
</dbReference>
<reference evidence="2 3" key="1">
    <citation type="submission" date="2023-06" db="EMBL/GenBank/DDBJ databases">
        <title>Pelomonas sp. APW6 16S ribosomal RNA gene genome sequencing and assembly.</title>
        <authorList>
            <person name="Woo H."/>
        </authorList>
    </citation>
    <scope>NUCLEOTIDE SEQUENCE [LARGE SCALE GENOMIC DNA]</scope>
    <source>
        <strain evidence="2 3">APW6</strain>
    </source>
</reference>
<dbReference type="EMBL" id="JASVDS010000003">
    <property type="protein sequence ID" value="MDL5032638.1"/>
    <property type="molecule type" value="Genomic_DNA"/>
</dbReference>
<proteinExistence type="inferred from homology"/>
<evidence type="ECO:0000256" key="1">
    <source>
        <dbReference type="HAMAP-Rule" id="MF_01270"/>
    </source>
</evidence>
<dbReference type="Proteomes" id="UP001238603">
    <property type="component" value="Unassembled WGS sequence"/>
</dbReference>
<gene>
    <name evidence="1" type="primary">anmK</name>
    <name evidence="2" type="ORF">QRD43_12055</name>
</gene>
<keyword evidence="1 2" id="KW-0808">Transferase</keyword>
<comment type="function">
    <text evidence="1">Catalyzes the specific phosphorylation of 1,6-anhydro-N-acetylmuramic acid (anhMurNAc) with the simultaneous cleavage of the 1,6-anhydro ring, generating MurNAc-6-P. Is required for the utilization of anhMurNAc either imported from the medium or derived from its own cell wall murein, and thus plays a role in cell wall recycling.</text>
</comment>
<dbReference type="Pfam" id="PF03702">
    <property type="entry name" value="AnmK"/>
    <property type="match status" value="1"/>
</dbReference>
<dbReference type="HAMAP" id="MF_01270">
    <property type="entry name" value="AnhMurNAc_kinase"/>
    <property type="match status" value="1"/>
</dbReference>
<keyword evidence="1 2" id="KW-0418">Kinase</keyword>
<keyword evidence="3" id="KW-1185">Reference proteome</keyword>
<comment type="similarity">
    <text evidence="1">Belongs to the anhydro-N-acetylmuramic acid kinase family.</text>
</comment>
<dbReference type="InterPro" id="IPR043129">
    <property type="entry name" value="ATPase_NBD"/>
</dbReference>
<keyword evidence="1" id="KW-0547">Nucleotide-binding</keyword>
<organism evidence="2 3">
    <name type="scientific">Roseateles subflavus</name>
    <dbReference type="NCBI Taxonomy" id="3053353"/>
    <lineage>
        <taxon>Bacteria</taxon>
        <taxon>Pseudomonadati</taxon>
        <taxon>Pseudomonadota</taxon>
        <taxon>Betaproteobacteria</taxon>
        <taxon>Burkholderiales</taxon>
        <taxon>Sphaerotilaceae</taxon>
        <taxon>Roseateles</taxon>
    </lineage>
</organism>
<dbReference type="EC" id="2.7.1.170" evidence="1"/>
<dbReference type="SUPFAM" id="SSF53067">
    <property type="entry name" value="Actin-like ATPase domain"/>
    <property type="match status" value="1"/>
</dbReference>
<protein>
    <recommendedName>
        <fullName evidence="1">Anhydro-N-acetylmuramic acid kinase</fullName>
        <ecNumber evidence="1">2.7.1.170</ecNumber>
    </recommendedName>
    <alternativeName>
        <fullName evidence="1">AnhMurNAc kinase</fullName>
    </alternativeName>
</protein>
<dbReference type="PANTHER" id="PTHR30605:SF0">
    <property type="entry name" value="ANHYDRO-N-ACETYLMURAMIC ACID KINASE"/>
    <property type="match status" value="1"/>
</dbReference>
<dbReference type="PANTHER" id="PTHR30605">
    <property type="entry name" value="ANHYDRO-N-ACETYLMURAMIC ACID KINASE"/>
    <property type="match status" value="1"/>
</dbReference>
<keyword evidence="1" id="KW-0067">ATP-binding</keyword>
<dbReference type="NCBIfam" id="NF007139">
    <property type="entry name" value="PRK09585.1-3"/>
    <property type="match status" value="1"/>
</dbReference>
<name>A0ABT7LID9_9BURK</name>
<sequence>MSAPPVTSPTRSRDASSGTEHYLGLMSGTSLDGVDAVLAALHPQGGMQVIDHAFAPFEPALRNELLALNTPGDNELHRAALAANGVARAYAELARTLQQRHPQLSIRAIGAHGQTVRHRPGEFDGSGYTWQLLNAALLAELSGIGVVSDLRSRDVAAGGQGAPLVPAFHQAVFAGRCEAVLNVGGISNVSLLSVEPGATPRGFDCGPGNCLLDHWIHRHHGLPYDADGAWAGQGQVLPALLASMLGDPFFRLPPPRSTGRDLFNPVWLQAHLNTLGSPARPVDVQATLLELTALSIAEALLRHGGPGGRLAVCGGGALNGRLMRALGQALPAWSIQASDALGLPAMQVEAAAFAWLAMRHVERLAGNLPAVTGASGPRILGAWHPA</sequence>
<comment type="catalytic activity">
    <reaction evidence="1">
        <text>1,6-anhydro-N-acetyl-beta-muramate + ATP + H2O = N-acetyl-D-muramate 6-phosphate + ADP + H(+)</text>
        <dbReference type="Rhea" id="RHEA:24952"/>
        <dbReference type="ChEBI" id="CHEBI:15377"/>
        <dbReference type="ChEBI" id="CHEBI:15378"/>
        <dbReference type="ChEBI" id="CHEBI:30616"/>
        <dbReference type="ChEBI" id="CHEBI:58690"/>
        <dbReference type="ChEBI" id="CHEBI:58722"/>
        <dbReference type="ChEBI" id="CHEBI:456216"/>
        <dbReference type="EC" id="2.7.1.170"/>
    </reaction>
</comment>
<feature type="binding site" evidence="1">
    <location>
        <begin position="28"/>
        <end position="35"/>
    </location>
    <ligand>
        <name>ATP</name>
        <dbReference type="ChEBI" id="CHEBI:30616"/>
    </ligand>
</feature>
<comment type="caution">
    <text evidence="2">The sequence shown here is derived from an EMBL/GenBank/DDBJ whole genome shotgun (WGS) entry which is preliminary data.</text>
</comment>